<dbReference type="AlphaFoldDB" id="C0PNM6"/>
<name>C0PNM6_MAIZE</name>
<reference evidence="1" key="2">
    <citation type="submission" date="2012-06" db="EMBL/GenBank/DDBJ databases">
        <authorList>
            <person name="Yu Y."/>
            <person name="Currie J."/>
            <person name="Lomeli R."/>
            <person name="Angelova A."/>
            <person name="Collura K."/>
            <person name="Wissotski M."/>
            <person name="Campos D."/>
            <person name="Kudrna D."/>
            <person name="Golser W."/>
            <person name="Ashely E."/>
            <person name="Descour A."/>
            <person name="Fernandes J."/>
            <person name="Soderlund C."/>
            <person name="Walbot V."/>
        </authorList>
    </citation>
    <scope>NUCLEOTIDE SEQUENCE</scope>
    <source>
        <strain evidence="1">B73</strain>
    </source>
</reference>
<reference evidence="1" key="1">
    <citation type="journal article" date="2009" name="PLoS Genet.">
        <title>Sequencing, mapping, and analysis of 27,455 maize full-length cDNAs.</title>
        <authorList>
            <person name="Soderlund C."/>
            <person name="Descour A."/>
            <person name="Kudrna D."/>
            <person name="Bomhoff M."/>
            <person name="Boyd L."/>
            <person name="Currie J."/>
            <person name="Angelova A."/>
            <person name="Collura K."/>
            <person name="Wissotski M."/>
            <person name="Ashley E."/>
            <person name="Morrow D."/>
            <person name="Fernandes J."/>
            <person name="Walbot V."/>
            <person name="Yu Y."/>
        </authorList>
    </citation>
    <scope>NUCLEOTIDE SEQUENCE</scope>
    <source>
        <strain evidence="1">B73</strain>
    </source>
</reference>
<dbReference type="EMBL" id="BT069895">
    <property type="protein sequence ID" value="ACN36792.1"/>
    <property type="molecule type" value="mRNA"/>
</dbReference>
<sequence>MLPLTLLHMSTIPTDPPSHEQVCATREHATPFRRSFARRVRATLAISPLPVHDCLFMYGIAGFRLAHDEVCGQIKGPRSAGQQSVRSLIDTDGRLFLLNVWSHFKLFQKFGA</sequence>
<protein>
    <submittedName>
        <fullName evidence="1">Uncharacterized protein</fullName>
    </submittedName>
</protein>
<accession>C0PNM6</accession>
<proteinExistence type="evidence at transcript level"/>
<organism evidence="1">
    <name type="scientific">Zea mays</name>
    <name type="common">Maize</name>
    <dbReference type="NCBI Taxonomy" id="4577"/>
    <lineage>
        <taxon>Eukaryota</taxon>
        <taxon>Viridiplantae</taxon>
        <taxon>Streptophyta</taxon>
        <taxon>Embryophyta</taxon>
        <taxon>Tracheophyta</taxon>
        <taxon>Spermatophyta</taxon>
        <taxon>Magnoliopsida</taxon>
        <taxon>Liliopsida</taxon>
        <taxon>Poales</taxon>
        <taxon>Poaceae</taxon>
        <taxon>PACMAD clade</taxon>
        <taxon>Panicoideae</taxon>
        <taxon>Andropogonodae</taxon>
        <taxon>Andropogoneae</taxon>
        <taxon>Tripsacinae</taxon>
        <taxon>Zea</taxon>
    </lineage>
</organism>
<evidence type="ECO:0000313" key="1">
    <source>
        <dbReference type="EMBL" id="ACN36792.1"/>
    </source>
</evidence>